<sequence length="51" mass="6141">MQPCEKPEPFRYSTGWIEVIKGKCKKKILRKFCRSNNYFKFQEVVSNEHTS</sequence>
<protein>
    <submittedName>
        <fullName evidence="1">Uncharacterized protein</fullName>
    </submittedName>
</protein>
<organism evidence="1">
    <name type="scientific">Arundo donax</name>
    <name type="common">Giant reed</name>
    <name type="synonym">Donax arundinaceus</name>
    <dbReference type="NCBI Taxonomy" id="35708"/>
    <lineage>
        <taxon>Eukaryota</taxon>
        <taxon>Viridiplantae</taxon>
        <taxon>Streptophyta</taxon>
        <taxon>Embryophyta</taxon>
        <taxon>Tracheophyta</taxon>
        <taxon>Spermatophyta</taxon>
        <taxon>Magnoliopsida</taxon>
        <taxon>Liliopsida</taxon>
        <taxon>Poales</taxon>
        <taxon>Poaceae</taxon>
        <taxon>PACMAD clade</taxon>
        <taxon>Arundinoideae</taxon>
        <taxon>Arundineae</taxon>
        <taxon>Arundo</taxon>
    </lineage>
</organism>
<reference evidence="1" key="2">
    <citation type="journal article" date="2015" name="Data Brief">
        <title>Shoot transcriptome of the giant reed, Arundo donax.</title>
        <authorList>
            <person name="Barrero R.A."/>
            <person name="Guerrero F.D."/>
            <person name="Moolhuijzen P."/>
            <person name="Goolsby J.A."/>
            <person name="Tidwell J."/>
            <person name="Bellgard S.E."/>
            <person name="Bellgard M.I."/>
        </authorList>
    </citation>
    <scope>NUCLEOTIDE SEQUENCE</scope>
    <source>
        <tissue evidence="1">Shoot tissue taken approximately 20 cm above the soil surface</tissue>
    </source>
</reference>
<dbReference type="EMBL" id="GBRH01161165">
    <property type="protein sequence ID" value="JAE36731.1"/>
    <property type="molecule type" value="Transcribed_RNA"/>
</dbReference>
<accession>A0A0A9HPC3</accession>
<proteinExistence type="predicted"/>
<dbReference type="AlphaFoldDB" id="A0A0A9HPC3"/>
<reference evidence="1" key="1">
    <citation type="submission" date="2014-09" db="EMBL/GenBank/DDBJ databases">
        <authorList>
            <person name="Magalhaes I.L.F."/>
            <person name="Oliveira U."/>
            <person name="Santos F.R."/>
            <person name="Vidigal T.H.D.A."/>
            <person name="Brescovit A.D."/>
            <person name="Santos A.J."/>
        </authorList>
    </citation>
    <scope>NUCLEOTIDE SEQUENCE</scope>
    <source>
        <tissue evidence="1">Shoot tissue taken approximately 20 cm above the soil surface</tissue>
    </source>
</reference>
<name>A0A0A9HPC3_ARUDO</name>
<evidence type="ECO:0000313" key="1">
    <source>
        <dbReference type="EMBL" id="JAE36731.1"/>
    </source>
</evidence>